<reference evidence="1" key="1">
    <citation type="journal article" date="2021" name="Environ. Microbiol.">
        <title>Gene family expansions and transcriptome signatures uncover fungal adaptations to wood decay.</title>
        <authorList>
            <person name="Hage H."/>
            <person name="Miyauchi S."/>
            <person name="Viragh M."/>
            <person name="Drula E."/>
            <person name="Min B."/>
            <person name="Chaduli D."/>
            <person name="Navarro D."/>
            <person name="Favel A."/>
            <person name="Norest M."/>
            <person name="Lesage-Meessen L."/>
            <person name="Balint B."/>
            <person name="Merenyi Z."/>
            <person name="de Eugenio L."/>
            <person name="Morin E."/>
            <person name="Martinez A.T."/>
            <person name="Baldrian P."/>
            <person name="Stursova M."/>
            <person name="Martinez M.J."/>
            <person name="Novotny C."/>
            <person name="Magnuson J.K."/>
            <person name="Spatafora J.W."/>
            <person name="Maurice S."/>
            <person name="Pangilinan J."/>
            <person name="Andreopoulos W."/>
            <person name="LaButti K."/>
            <person name="Hundley H."/>
            <person name="Na H."/>
            <person name="Kuo A."/>
            <person name="Barry K."/>
            <person name="Lipzen A."/>
            <person name="Henrissat B."/>
            <person name="Riley R."/>
            <person name="Ahrendt S."/>
            <person name="Nagy L.G."/>
            <person name="Grigoriev I.V."/>
            <person name="Martin F."/>
            <person name="Rosso M.N."/>
        </authorList>
    </citation>
    <scope>NUCLEOTIDE SEQUENCE</scope>
    <source>
        <strain evidence="1">CBS 384.51</strain>
    </source>
</reference>
<proteinExistence type="predicted"/>
<organism evidence="1 2">
    <name type="scientific">Irpex rosettiformis</name>
    <dbReference type="NCBI Taxonomy" id="378272"/>
    <lineage>
        <taxon>Eukaryota</taxon>
        <taxon>Fungi</taxon>
        <taxon>Dikarya</taxon>
        <taxon>Basidiomycota</taxon>
        <taxon>Agaricomycotina</taxon>
        <taxon>Agaricomycetes</taxon>
        <taxon>Polyporales</taxon>
        <taxon>Irpicaceae</taxon>
        <taxon>Irpex</taxon>
    </lineage>
</organism>
<evidence type="ECO:0000313" key="1">
    <source>
        <dbReference type="EMBL" id="KAI0090982.1"/>
    </source>
</evidence>
<keyword evidence="2" id="KW-1185">Reference proteome</keyword>
<sequence>MGDAPSSQDPSLKVLSDEYYDSKLSILAKNRKPDGIRSVLHLEQTPGIISLLAGKPHPSTFPFTSLSFTIRDPIDPAQETAVQLTQEELETALQYSAGQGILPLLEWAYGLQEITQNRKKGEGWKISFGNGSQDLIYKAVTALVNPGDSVLVEVPVYAGVSPMFQTIDCDIIEVEVDADGILSSDIRKTLENWPEGKPKPKVLYTVPYGGNPSGSTATLARRLEILELARVHDFIILEDDPYHYLYYGPTPRPPSYFALEKDSIEPGRVVRFDSLSKILSAGMRVGFVSGPAKLVQAMDAHSTVANLQPNTLAMVLTLAVMTRWGYDGFLKHTERVAQFYKAKRDVFQAAMVRHLSGLAEWSVPEAGMFMWFKLNLGDGPGDSDALIRSKAFERGVLALPGTAFYPNKRTSAYVRASFSMLGEDEVDEALRRLKEAIIQARGG</sequence>
<protein>
    <submittedName>
        <fullName evidence="1">PLP-dependent transferase</fullName>
    </submittedName>
</protein>
<dbReference type="EMBL" id="MU274906">
    <property type="protein sequence ID" value="KAI0090982.1"/>
    <property type="molecule type" value="Genomic_DNA"/>
</dbReference>
<name>A0ACB8U9A6_9APHY</name>
<gene>
    <name evidence="1" type="ORF">BDY19DRAFT_991580</name>
</gene>
<evidence type="ECO:0000313" key="2">
    <source>
        <dbReference type="Proteomes" id="UP001055072"/>
    </source>
</evidence>
<comment type="caution">
    <text evidence="1">The sequence shown here is derived from an EMBL/GenBank/DDBJ whole genome shotgun (WGS) entry which is preliminary data.</text>
</comment>
<keyword evidence="1" id="KW-0808">Transferase</keyword>
<dbReference type="Proteomes" id="UP001055072">
    <property type="component" value="Unassembled WGS sequence"/>
</dbReference>
<accession>A0ACB8U9A6</accession>